<dbReference type="InterPro" id="IPR001810">
    <property type="entry name" value="F-box_dom"/>
</dbReference>
<protein>
    <recommendedName>
        <fullName evidence="1">F-box domain-containing protein</fullName>
    </recommendedName>
</protein>
<dbReference type="OrthoDB" id="2754195at2759"/>
<proteinExistence type="predicted"/>
<sequence>MAGAPKPDEVNSRFHCLESNQIILCVRRVEKDTEALSQALLPKPPINPKHPTLPMDTHLRQRNIQEYFSWKRSIPGLPVEIISEIASHMHPLDLLSYSRTSKAYRKILLSRGSRVAWNASLATVPDLPPCPPDMSQPKYAALIFDCHCFACGADDANAVDYALRVRFCDECFSANVSDATEVFRELPRYVRDAVLLLLPTTNTLGNEICEALNTTFIFRPDTDFDRVIPGPISLLNAVAHIDQDLFYIPELRAIVEWFWPLPTAESFVRAKKLLRQRVEYVTQRQTHAALLLAWNRIIGNMPLDASDPLPYIYAYELAQLSISFEENRHLGVPPPADNADDDGSYDDVDQCELDARVDAMKVHLCSSLPPKNPWQVAEEERLRERREAVARHKRIETRKGELEMWYQIFVCLLLDRSAYDYSTFPNVYDGARLWDYLIDSQARTPIASCTFLDALGEDLDAKIDSYVYKVEDALKALIVDPGIPRIGRDGRQIYWYQNSNKSVLLERPIAMFTCDKCDKDAEFPWPDINVHWCTAHPHDSIWARNNVLNLSWWRDGARTAEEIVYATGLEAMAILSLDLAVKTGRLYCSCGDPSLEQPEKLNWAKLVRHVLEHDRMNDRIASADNVASKSDASSLVWINDHVPEACMKYSPNPNMEAASKRVRAEPDMASRITKWLDHCHGSSVPQCSICYALSPRKNKKDTWAHLSATPDAIVYHMQAKHGKTFEESDVQFYRV</sequence>
<keyword evidence="3" id="KW-1185">Reference proteome</keyword>
<dbReference type="STRING" id="1328759.A0A5C2SA62"/>
<feature type="domain" description="F-box" evidence="1">
    <location>
        <begin position="71"/>
        <end position="120"/>
    </location>
</feature>
<evidence type="ECO:0000259" key="1">
    <source>
        <dbReference type="PROSITE" id="PS50181"/>
    </source>
</evidence>
<reference evidence="2" key="1">
    <citation type="journal article" date="2018" name="Genome Biol. Evol.">
        <title>Genomics and development of Lentinus tigrinus, a white-rot wood-decaying mushroom with dimorphic fruiting bodies.</title>
        <authorList>
            <person name="Wu B."/>
            <person name="Xu Z."/>
            <person name="Knudson A."/>
            <person name="Carlson A."/>
            <person name="Chen N."/>
            <person name="Kovaka S."/>
            <person name="LaButti K."/>
            <person name="Lipzen A."/>
            <person name="Pennachio C."/>
            <person name="Riley R."/>
            <person name="Schakwitz W."/>
            <person name="Umezawa K."/>
            <person name="Ohm R.A."/>
            <person name="Grigoriev I.V."/>
            <person name="Nagy L.G."/>
            <person name="Gibbons J."/>
            <person name="Hibbett D."/>
        </authorList>
    </citation>
    <scope>NUCLEOTIDE SEQUENCE [LARGE SCALE GENOMIC DNA]</scope>
    <source>
        <strain evidence="2">ALCF2SS1-6</strain>
    </source>
</reference>
<dbReference type="Proteomes" id="UP000313359">
    <property type="component" value="Unassembled WGS sequence"/>
</dbReference>
<organism evidence="2 3">
    <name type="scientific">Lentinus tigrinus ALCF2SS1-6</name>
    <dbReference type="NCBI Taxonomy" id="1328759"/>
    <lineage>
        <taxon>Eukaryota</taxon>
        <taxon>Fungi</taxon>
        <taxon>Dikarya</taxon>
        <taxon>Basidiomycota</taxon>
        <taxon>Agaricomycotina</taxon>
        <taxon>Agaricomycetes</taxon>
        <taxon>Polyporales</taxon>
        <taxon>Polyporaceae</taxon>
        <taxon>Lentinus</taxon>
    </lineage>
</organism>
<dbReference type="AlphaFoldDB" id="A0A5C2SA62"/>
<evidence type="ECO:0000313" key="3">
    <source>
        <dbReference type="Proteomes" id="UP000313359"/>
    </source>
</evidence>
<dbReference type="SUPFAM" id="SSF81383">
    <property type="entry name" value="F-box domain"/>
    <property type="match status" value="1"/>
</dbReference>
<dbReference type="InterPro" id="IPR036047">
    <property type="entry name" value="F-box-like_dom_sf"/>
</dbReference>
<evidence type="ECO:0000313" key="2">
    <source>
        <dbReference type="EMBL" id="RPD58196.1"/>
    </source>
</evidence>
<dbReference type="PROSITE" id="PS50181">
    <property type="entry name" value="FBOX"/>
    <property type="match status" value="1"/>
</dbReference>
<dbReference type="EMBL" id="ML122276">
    <property type="protein sequence ID" value="RPD58196.1"/>
    <property type="molecule type" value="Genomic_DNA"/>
</dbReference>
<name>A0A5C2SA62_9APHY</name>
<dbReference type="CDD" id="cd09917">
    <property type="entry name" value="F-box_SF"/>
    <property type="match status" value="1"/>
</dbReference>
<gene>
    <name evidence="2" type="ORF">L227DRAFT_654906</name>
</gene>
<dbReference type="Pfam" id="PF00646">
    <property type="entry name" value="F-box"/>
    <property type="match status" value="1"/>
</dbReference>
<accession>A0A5C2SA62</accession>